<dbReference type="EMBL" id="CM055094">
    <property type="protein sequence ID" value="KAJ7563843.1"/>
    <property type="molecule type" value="Genomic_DNA"/>
</dbReference>
<name>A0ACC2EBV5_DIPCM</name>
<reference evidence="2" key="1">
    <citation type="journal article" date="2024" name="Proc. Natl. Acad. Sci. U.S.A.">
        <title>Extraordinary preservation of gene collinearity over three hundred million years revealed in homosporous lycophytes.</title>
        <authorList>
            <person name="Li C."/>
            <person name="Wickell D."/>
            <person name="Kuo L.Y."/>
            <person name="Chen X."/>
            <person name="Nie B."/>
            <person name="Liao X."/>
            <person name="Peng D."/>
            <person name="Ji J."/>
            <person name="Jenkins J."/>
            <person name="Williams M."/>
            <person name="Shu S."/>
            <person name="Plott C."/>
            <person name="Barry K."/>
            <person name="Rajasekar S."/>
            <person name="Grimwood J."/>
            <person name="Han X."/>
            <person name="Sun S."/>
            <person name="Hou Z."/>
            <person name="He W."/>
            <person name="Dai G."/>
            <person name="Sun C."/>
            <person name="Schmutz J."/>
            <person name="Leebens-Mack J.H."/>
            <person name="Li F.W."/>
            <person name="Wang L."/>
        </authorList>
    </citation>
    <scope>NUCLEOTIDE SEQUENCE [LARGE SCALE GENOMIC DNA]</scope>
    <source>
        <strain evidence="2">cv. PW_Plant_1</strain>
    </source>
</reference>
<sequence>MRFSALVPLPASSVAKNRSWELIFFYIFLSRTLEQAAARPKVKGQPLEFEIIREVDLYKCEPWDLPDKSLLKGSETEWYFFSGRGKKYPRGLRTNRSTEGGYWKATGKDRFVHSHSKKVAVKKTMVFYEGRAPRGRRTDWVMYEYRLEDDHLKKALEDAVVLCRIFNKKRPGLLDAAEPRSPFTIQDDDDLPPLTEGGSIMDEPLHIDLMVESATISTELDGFFDFTDADRVLDPKHHLGIQNFVVVNEDSNLGSITANGKSVPTAKYDPGIAFLLNSENLFPGDASKAVVQPEFTDTFADNEEELIEELYESLLHTPPTMGEHVSDCNHDTNNLETMELQPYDRFDAFNGTAGWLQQIVSNGDALEEEMIEELLQLSQQGTEATGFEASPDGSDPRTIEEKYAEIDDFFSDFEAGEAVDPQESQFWHSKSTETWSHVSKSQHFTVEDSTLVETHLQSCPRNLQSENPVGITVGASLTSATSSTPRSFPTGGSSSQPIDSSQTRPLSVFAKLLDSMSVLPASAAEFPPNFKTPMSAMPAHSTMYPAPSLRSLSVTSPISCMTFVNTMNSCSENTFEVDSERAINSMSSRRNRHRIVTGASGSFSFVVLVGALSAMSWFLLLRVAWGFARRLCTLLT</sequence>
<evidence type="ECO:0000313" key="1">
    <source>
        <dbReference type="EMBL" id="KAJ7563843.1"/>
    </source>
</evidence>
<accession>A0ACC2EBV5</accession>
<proteinExistence type="predicted"/>
<evidence type="ECO:0000313" key="2">
    <source>
        <dbReference type="Proteomes" id="UP001162992"/>
    </source>
</evidence>
<comment type="caution">
    <text evidence="1">The sequence shown here is derived from an EMBL/GenBank/DDBJ whole genome shotgun (WGS) entry which is preliminary data.</text>
</comment>
<gene>
    <name evidence="1" type="ORF">O6H91_03G128100</name>
</gene>
<keyword evidence="2" id="KW-1185">Reference proteome</keyword>
<dbReference type="Proteomes" id="UP001162992">
    <property type="component" value="Chromosome 3"/>
</dbReference>
<organism evidence="1 2">
    <name type="scientific">Diphasiastrum complanatum</name>
    <name type="common">Issler's clubmoss</name>
    <name type="synonym">Lycopodium complanatum</name>
    <dbReference type="NCBI Taxonomy" id="34168"/>
    <lineage>
        <taxon>Eukaryota</taxon>
        <taxon>Viridiplantae</taxon>
        <taxon>Streptophyta</taxon>
        <taxon>Embryophyta</taxon>
        <taxon>Tracheophyta</taxon>
        <taxon>Lycopodiopsida</taxon>
        <taxon>Lycopodiales</taxon>
        <taxon>Lycopodiaceae</taxon>
        <taxon>Lycopodioideae</taxon>
        <taxon>Diphasiastrum</taxon>
    </lineage>
</organism>
<protein>
    <submittedName>
        <fullName evidence="1">Uncharacterized protein</fullName>
    </submittedName>
</protein>